<sequence length="102" mass="12176">MQNRAFDPDSRTSIQGMTEEISFRSDFTLPPYSPDLAPTDYHLYRSMSNHMRGTTFNNEENLKTWLNNFFYTRPGEFWRNGINKLVERWEEVVNNNGEYIID</sequence>
<name>A0ABY6LT19_9ARAC</name>
<keyword evidence="2" id="KW-1185">Reference proteome</keyword>
<protein>
    <recommendedName>
        <fullName evidence="3">Transposase</fullName>
    </recommendedName>
</protein>
<dbReference type="Gene3D" id="3.30.420.10">
    <property type="entry name" value="Ribonuclease H-like superfamily/Ribonuclease H"/>
    <property type="match status" value="1"/>
</dbReference>
<evidence type="ECO:0000313" key="2">
    <source>
        <dbReference type="Proteomes" id="UP001235939"/>
    </source>
</evidence>
<evidence type="ECO:0008006" key="3">
    <source>
        <dbReference type="Google" id="ProtNLM"/>
    </source>
</evidence>
<accession>A0ABY6LT19</accession>
<reference evidence="1 2" key="1">
    <citation type="submission" date="2022-03" db="EMBL/GenBank/DDBJ databases">
        <title>A chromosomal length assembly of Cordylochernes scorpioides.</title>
        <authorList>
            <person name="Zeh D."/>
            <person name="Zeh J."/>
        </authorList>
    </citation>
    <scope>NUCLEOTIDE SEQUENCE [LARGE SCALE GENOMIC DNA]</scope>
    <source>
        <strain evidence="1">IN4F17</strain>
        <tissue evidence="1">Whole Body</tissue>
    </source>
</reference>
<evidence type="ECO:0000313" key="1">
    <source>
        <dbReference type="EMBL" id="UYV82650.1"/>
    </source>
</evidence>
<dbReference type="PANTHER" id="PTHR46060">
    <property type="entry name" value="MARINER MOS1 TRANSPOSASE-LIKE PROTEIN"/>
    <property type="match status" value="1"/>
</dbReference>
<dbReference type="InterPro" id="IPR036397">
    <property type="entry name" value="RNaseH_sf"/>
</dbReference>
<dbReference type="EMBL" id="CP092884">
    <property type="protein sequence ID" value="UYV82650.1"/>
    <property type="molecule type" value="Genomic_DNA"/>
</dbReference>
<dbReference type="Proteomes" id="UP001235939">
    <property type="component" value="Chromosome 22"/>
</dbReference>
<proteinExistence type="predicted"/>
<dbReference type="InterPro" id="IPR052709">
    <property type="entry name" value="Transposase-MT_Hybrid"/>
</dbReference>
<gene>
    <name evidence="1" type="ORF">LAZ67_22000380</name>
</gene>
<organism evidence="1 2">
    <name type="scientific">Cordylochernes scorpioides</name>
    <dbReference type="NCBI Taxonomy" id="51811"/>
    <lineage>
        <taxon>Eukaryota</taxon>
        <taxon>Metazoa</taxon>
        <taxon>Ecdysozoa</taxon>
        <taxon>Arthropoda</taxon>
        <taxon>Chelicerata</taxon>
        <taxon>Arachnida</taxon>
        <taxon>Pseudoscorpiones</taxon>
        <taxon>Cheliferoidea</taxon>
        <taxon>Chernetidae</taxon>
        <taxon>Cordylochernes</taxon>
    </lineage>
</organism>
<dbReference type="PANTHER" id="PTHR46060:SF1">
    <property type="entry name" value="MARINER MOS1 TRANSPOSASE-LIKE PROTEIN"/>
    <property type="match status" value="1"/>
</dbReference>